<keyword evidence="1" id="KW-1133">Transmembrane helix</keyword>
<evidence type="ECO:0000313" key="3">
    <source>
        <dbReference type="Proteomes" id="UP000177941"/>
    </source>
</evidence>
<protein>
    <submittedName>
        <fullName evidence="2">Uncharacterized protein</fullName>
    </submittedName>
</protein>
<dbReference type="AlphaFoldDB" id="A0A1G1X9T0"/>
<dbReference type="Proteomes" id="UP000177941">
    <property type="component" value="Unassembled WGS sequence"/>
</dbReference>
<evidence type="ECO:0000313" key="2">
    <source>
        <dbReference type="EMBL" id="OGY36714.1"/>
    </source>
</evidence>
<keyword evidence="1" id="KW-0812">Transmembrane</keyword>
<dbReference type="EMBL" id="MHHS01000030">
    <property type="protein sequence ID" value="OGY36714.1"/>
    <property type="molecule type" value="Genomic_DNA"/>
</dbReference>
<organism evidence="2 3">
    <name type="scientific">Candidatus Andersenbacteria bacterium RIFCSPHIGHO2_12_FULL_45_11b</name>
    <dbReference type="NCBI Taxonomy" id="1797282"/>
    <lineage>
        <taxon>Bacteria</taxon>
        <taxon>Candidatus Anderseniibacteriota</taxon>
    </lineage>
</organism>
<evidence type="ECO:0000256" key="1">
    <source>
        <dbReference type="SAM" id="Phobius"/>
    </source>
</evidence>
<comment type="caution">
    <text evidence="2">The sequence shown here is derived from an EMBL/GenBank/DDBJ whole genome shotgun (WGS) entry which is preliminary data.</text>
</comment>
<reference evidence="2 3" key="1">
    <citation type="journal article" date="2016" name="Nat. Commun.">
        <title>Thousands of microbial genomes shed light on interconnected biogeochemical processes in an aquifer system.</title>
        <authorList>
            <person name="Anantharaman K."/>
            <person name="Brown C.T."/>
            <person name="Hug L.A."/>
            <person name="Sharon I."/>
            <person name="Castelle C.J."/>
            <person name="Probst A.J."/>
            <person name="Thomas B.C."/>
            <person name="Singh A."/>
            <person name="Wilkins M.J."/>
            <person name="Karaoz U."/>
            <person name="Brodie E.L."/>
            <person name="Williams K.H."/>
            <person name="Hubbard S.S."/>
            <person name="Banfield J.F."/>
        </authorList>
    </citation>
    <scope>NUCLEOTIDE SEQUENCE [LARGE SCALE GENOMIC DNA]</scope>
</reference>
<feature type="transmembrane region" description="Helical" evidence="1">
    <location>
        <begin position="137"/>
        <end position="158"/>
    </location>
</feature>
<name>A0A1G1X9T0_9BACT</name>
<accession>A0A1G1X9T0</accession>
<keyword evidence="1" id="KW-0472">Membrane</keyword>
<proteinExistence type="predicted"/>
<sequence length="160" mass="18044">MSVERRIGGERESLIFRDPEHANEFQESFERRVQHESMKGAKRERELMGDELVKVFEQEGVGVTPVREPWEHSQEEHQEAQHLVDVAFSSGLDAALKQAHESAHFPRNIDLLHDALTGALYDAVVVSRVNTHHPSPLVLVGILGIFIGVLMAIVIFVYSL</sequence>
<gene>
    <name evidence="2" type="ORF">A3E36_04025</name>
</gene>